<gene>
    <name evidence="1" type="ORF">LTRI10_LOCUS3887</name>
</gene>
<evidence type="ECO:0000313" key="2">
    <source>
        <dbReference type="Proteomes" id="UP001497516"/>
    </source>
</evidence>
<keyword evidence="2" id="KW-1185">Reference proteome</keyword>
<sequence length="135" mass="15116">MELPQNDGDSLGNLLEEYIQSIDSPNQFSDNGWFINTTQSTVITTFTSEEAGKDLLEELLETPATFDHQDEGFHGHNPQYDFVDDTNFFPETIESLFPINQLVEQDWAFGPSQGDLGSNTNSAVEEIDGTFCDLQ</sequence>
<dbReference type="EMBL" id="OZ034813">
    <property type="protein sequence ID" value="CAL1356171.1"/>
    <property type="molecule type" value="Genomic_DNA"/>
</dbReference>
<dbReference type="Proteomes" id="UP001497516">
    <property type="component" value="Chromosome 1"/>
</dbReference>
<protein>
    <submittedName>
        <fullName evidence="1">Uncharacterized protein</fullName>
    </submittedName>
</protein>
<name>A0AAV2CJ12_9ROSI</name>
<evidence type="ECO:0000313" key="1">
    <source>
        <dbReference type="EMBL" id="CAL1356171.1"/>
    </source>
</evidence>
<organism evidence="1 2">
    <name type="scientific">Linum trigynum</name>
    <dbReference type="NCBI Taxonomy" id="586398"/>
    <lineage>
        <taxon>Eukaryota</taxon>
        <taxon>Viridiplantae</taxon>
        <taxon>Streptophyta</taxon>
        <taxon>Embryophyta</taxon>
        <taxon>Tracheophyta</taxon>
        <taxon>Spermatophyta</taxon>
        <taxon>Magnoliopsida</taxon>
        <taxon>eudicotyledons</taxon>
        <taxon>Gunneridae</taxon>
        <taxon>Pentapetalae</taxon>
        <taxon>rosids</taxon>
        <taxon>fabids</taxon>
        <taxon>Malpighiales</taxon>
        <taxon>Linaceae</taxon>
        <taxon>Linum</taxon>
    </lineage>
</organism>
<accession>A0AAV2CJ12</accession>
<dbReference type="AlphaFoldDB" id="A0AAV2CJ12"/>
<proteinExistence type="predicted"/>
<reference evidence="1 2" key="1">
    <citation type="submission" date="2024-04" db="EMBL/GenBank/DDBJ databases">
        <authorList>
            <person name="Fracassetti M."/>
        </authorList>
    </citation>
    <scope>NUCLEOTIDE SEQUENCE [LARGE SCALE GENOMIC DNA]</scope>
</reference>